<comment type="caution">
    <text evidence="3">The sequence shown here is derived from an EMBL/GenBank/DDBJ whole genome shotgun (WGS) entry which is preliminary data.</text>
</comment>
<name>A0A7V8VF58_9BACT</name>
<dbReference type="Gene3D" id="1.20.1600.10">
    <property type="entry name" value="Outer membrane efflux proteins (OEP)"/>
    <property type="match status" value="1"/>
</dbReference>
<proteinExistence type="predicted"/>
<dbReference type="PROSITE" id="PS51257">
    <property type="entry name" value="PROKAR_LIPOPROTEIN"/>
    <property type="match status" value="1"/>
</dbReference>
<evidence type="ECO:0000313" key="3">
    <source>
        <dbReference type="EMBL" id="MBA2226889.1"/>
    </source>
</evidence>
<gene>
    <name evidence="3" type="ORF">H0921_12020</name>
</gene>
<dbReference type="RefSeq" id="WP_194538386.1">
    <property type="nucleotide sequence ID" value="NZ_JACEFB010000009.1"/>
</dbReference>
<evidence type="ECO:0000256" key="2">
    <source>
        <dbReference type="SAM" id="MobiDB-lite"/>
    </source>
</evidence>
<dbReference type="SUPFAM" id="SSF56954">
    <property type="entry name" value="Outer membrane efflux proteins (OEP)"/>
    <property type="match status" value="1"/>
</dbReference>
<feature type="compositionally biased region" description="Basic and acidic residues" evidence="2">
    <location>
        <begin position="57"/>
        <end position="66"/>
    </location>
</feature>
<sequence length="432" mass="48612">MRARGWSGWWLIALGGCWTPQGDMLPTAPLPATALPVSRELPRVLTRPAPPVLDGRGLPEREAAAAEERPASSYRLLSVRECQQRAAAAAALANSWDAANRTIAGDRLDARFRYLAALESRNQAVADALSLYYQLAAAEARRPLLRQSLAVVESLLAKAQIARAEKIPYPLEPEDLLLQRSQLRDQVEQLELGIRLLNIELKRRLDWPAEPLSEQFWPVDDFAVSEESLPPDQAAVLALADRPELRAWRLVRDHLTVQTAAQWRELGGMAAEPRPFGGLRRGREGGGSGWLALVLRHKRPQPDLANQVERWREQVRLLLEQRERAIADEARTAALLLPEQTRRVAAARQRLQLWDQRLEQALRRREAGQPNAEVYEAQIRWQRLLAEAELIEQVAAWHQARVRLRAALGWYAYDQLPPPSAAAAPSVSGFHR</sequence>
<evidence type="ECO:0008006" key="5">
    <source>
        <dbReference type="Google" id="ProtNLM"/>
    </source>
</evidence>
<feature type="coiled-coil region" evidence="1">
    <location>
        <begin position="308"/>
        <end position="364"/>
    </location>
</feature>
<dbReference type="AlphaFoldDB" id="A0A7V8VF58"/>
<keyword evidence="4" id="KW-1185">Reference proteome</keyword>
<evidence type="ECO:0000313" key="4">
    <source>
        <dbReference type="Proteomes" id="UP000542342"/>
    </source>
</evidence>
<feature type="region of interest" description="Disordered" evidence="2">
    <location>
        <begin position="46"/>
        <end position="66"/>
    </location>
</feature>
<organism evidence="3 4">
    <name type="scientific">Thermogemmata fonticola</name>
    <dbReference type="NCBI Taxonomy" id="2755323"/>
    <lineage>
        <taxon>Bacteria</taxon>
        <taxon>Pseudomonadati</taxon>
        <taxon>Planctomycetota</taxon>
        <taxon>Planctomycetia</taxon>
        <taxon>Gemmatales</taxon>
        <taxon>Gemmataceae</taxon>
        <taxon>Thermogemmata</taxon>
    </lineage>
</organism>
<reference evidence="3 4" key="1">
    <citation type="submission" date="2020-07" db="EMBL/GenBank/DDBJ databases">
        <title>Thermogemmata thermophila gen. nov., sp. nov., a novel moderate thermophilic planctomycete from a Kamchatka hot spring.</title>
        <authorList>
            <person name="Elcheninov A.G."/>
            <person name="Podosokorskaya O.A."/>
            <person name="Kovaleva O.L."/>
            <person name="Novikov A."/>
            <person name="Bonch-Osmolovskaya E.A."/>
            <person name="Toshchakov S.V."/>
            <person name="Kublanov I.V."/>
        </authorList>
    </citation>
    <scope>NUCLEOTIDE SEQUENCE [LARGE SCALE GENOMIC DNA]</scope>
    <source>
        <strain evidence="3 4">2918</strain>
    </source>
</reference>
<protein>
    <recommendedName>
        <fullName evidence="5">TolC family protein</fullName>
    </recommendedName>
</protein>
<dbReference type="Proteomes" id="UP000542342">
    <property type="component" value="Unassembled WGS sequence"/>
</dbReference>
<accession>A0A7V8VF58</accession>
<evidence type="ECO:0000256" key="1">
    <source>
        <dbReference type="SAM" id="Coils"/>
    </source>
</evidence>
<keyword evidence="1" id="KW-0175">Coiled coil</keyword>
<dbReference type="EMBL" id="JACEFB010000009">
    <property type="protein sequence ID" value="MBA2226889.1"/>
    <property type="molecule type" value="Genomic_DNA"/>
</dbReference>